<name>A0ABX5S966_9BURK</name>
<sequence>MRTSSCLPAWCSDAILSCEARPAPGTGRNLVLSSRRHACALDCTVREQPTATMQQLTLRTQSTLLAAVFAMTLAGCGGDGPAGSEAVSVPTLIGFASLPADTYVAGPTTGQFISGADYTSATANYGYQLPFVNKQPMQGFSALANGPAAGCFYVMQDNGFGSKATSPSALLHVYAMKPDWVSGKVTPANFATCDTLSGFDANSYMRLRDPDRKLSYAIVADGTNYPGTTQSGATQPVDPLIKSGRLLTGGDLDLESMVVDADGNLWFGDEFGPFLVKTDRTGKVLAREIPLPNTLKLGSNPLVQSPSNPNLGTATANLPNSGGFESMTINPSRTRIYTLMEKDLTTDTDPQRRILNVFDIRTGAYLPTAYSYRVGSGSYVNAAGATVPEIFSVNDMTAINDHEFLVVEKDRGAGDARAGFPATGADRVAARVKKVYRIDLNKVDANGYLVKEEVVDLMKIADPRKLGGAATIDGIFTFPMECVEAVRIVDRSTLMLVNDSNYPGGAGSRSPKRPDDGEFILVRLPVPLNVQ</sequence>
<dbReference type="InterPro" id="IPR027372">
    <property type="entry name" value="Phytase-like_dom"/>
</dbReference>
<evidence type="ECO:0000313" key="2">
    <source>
        <dbReference type="EMBL" id="QBQ35844.1"/>
    </source>
</evidence>
<dbReference type="RefSeq" id="WP_134384081.1">
    <property type="nucleotide sequence ID" value="NZ_CP038026.1"/>
</dbReference>
<dbReference type="PANTHER" id="PTHR37957">
    <property type="entry name" value="BLR7070 PROTEIN"/>
    <property type="match status" value="1"/>
</dbReference>
<reference evidence="2 3" key="1">
    <citation type="submission" date="2019-03" db="EMBL/GenBank/DDBJ databases">
        <title>Draft Genome Sequences of Six Type Strains of the Genus Massilia.</title>
        <authorList>
            <person name="Miess H."/>
            <person name="Frediansyhah A."/>
            <person name="Gross H."/>
        </authorList>
    </citation>
    <scope>NUCLEOTIDE SEQUENCE [LARGE SCALE GENOMIC DNA]</scope>
    <source>
        <strain evidence="2 3">DSM 17505</strain>
    </source>
</reference>
<gene>
    <name evidence="2" type="ORF">E1742_06485</name>
</gene>
<keyword evidence="3" id="KW-1185">Reference proteome</keyword>
<proteinExistence type="predicted"/>
<accession>A0ABX5S966</accession>
<organism evidence="2 3">
    <name type="scientific">Pseudoduganella plicata</name>
    <dbReference type="NCBI Taxonomy" id="321984"/>
    <lineage>
        <taxon>Bacteria</taxon>
        <taxon>Pseudomonadati</taxon>
        <taxon>Pseudomonadota</taxon>
        <taxon>Betaproteobacteria</taxon>
        <taxon>Burkholderiales</taxon>
        <taxon>Oxalobacteraceae</taxon>
        <taxon>Telluria group</taxon>
        <taxon>Pseudoduganella</taxon>
    </lineage>
</organism>
<dbReference type="Pfam" id="PF13449">
    <property type="entry name" value="Phytase-like"/>
    <property type="match status" value="1"/>
</dbReference>
<feature type="domain" description="Phytase-like" evidence="1">
    <location>
        <begin position="135"/>
        <end position="502"/>
    </location>
</feature>
<dbReference type="PANTHER" id="PTHR37957:SF1">
    <property type="entry name" value="PHYTASE-LIKE DOMAIN-CONTAINING PROTEIN"/>
    <property type="match status" value="1"/>
</dbReference>
<evidence type="ECO:0000259" key="1">
    <source>
        <dbReference type="Pfam" id="PF13449"/>
    </source>
</evidence>
<dbReference type="Proteomes" id="UP000294359">
    <property type="component" value="Chromosome"/>
</dbReference>
<evidence type="ECO:0000313" key="3">
    <source>
        <dbReference type="Proteomes" id="UP000294359"/>
    </source>
</evidence>
<dbReference type="EMBL" id="CP038026">
    <property type="protein sequence ID" value="QBQ35844.1"/>
    <property type="molecule type" value="Genomic_DNA"/>
</dbReference>
<protein>
    <submittedName>
        <fullName evidence="2">PEP-CTERM sorting domain-containing protein</fullName>
    </submittedName>
</protein>